<dbReference type="Gene3D" id="3.90.1150.200">
    <property type="match status" value="1"/>
</dbReference>
<dbReference type="Proteomes" id="UP001226434">
    <property type="component" value="Unassembled WGS sequence"/>
</dbReference>
<evidence type="ECO:0000313" key="3">
    <source>
        <dbReference type="Proteomes" id="UP001226434"/>
    </source>
</evidence>
<dbReference type="InterPro" id="IPR014922">
    <property type="entry name" value="YdhG-like"/>
</dbReference>
<comment type="caution">
    <text evidence="2">The sequence shown here is derived from an EMBL/GenBank/DDBJ whole genome shotgun (WGS) entry which is preliminary data.</text>
</comment>
<dbReference type="EMBL" id="JASBRG010000007">
    <property type="protein sequence ID" value="MDI3320415.1"/>
    <property type="molecule type" value="Genomic_DNA"/>
</dbReference>
<organism evidence="2 3">
    <name type="scientific">Pinibacter soli</name>
    <dbReference type="NCBI Taxonomy" id="3044211"/>
    <lineage>
        <taxon>Bacteria</taxon>
        <taxon>Pseudomonadati</taxon>
        <taxon>Bacteroidota</taxon>
        <taxon>Chitinophagia</taxon>
        <taxon>Chitinophagales</taxon>
        <taxon>Chitinophagaceae</taxon>
        <taxon>Pinibacter</taxon>
    </lineage>
</organism>
<keyword evidence="3" id="KW-1185">Reference proteome</keyword>
<dbReference type="SUPFAM" id="SSF159888">
    <property type="entry name" value="YdhG-like"/>
    <property type="match status" value="1"/>
</dbReference>
<feature type="domain" description="YdhG-like" evidence="1">
    <location>
        <begin position="19"/>
        <end position="110"/>
    </location>
</feature>
<dbReference type="SUPFAM" id="SSF47789">
    <property type="entry name" value="C-terminal domain of RNA polymerase alpha subunit"/>
    <property type="match status" value="1"/>
</dbReference>
<dbReference type="Gene3D" id="1.10.150.20">
    <property type="entry name" value="5' to 3' exonuclease, C-terminal subdomain"/>
    <property type="match status" value="1"/>
</dbReference>
<gene>
    <name evidence="2" type="ORF">QJ048_11555</name>
</gene>
<sequence>MDKAENIDAYIAAFPADVQSLLEKVRKTVQKAAPKAKEVISYGMPAFEQNGKLVYFAGYKNHIGFYPTSSGIANFQKEIQSFKNSKGAIQFPLDKPLPVDLITQIVKFRVAETDQKVALKKTAKKTTVKKTAEKNKVADKDFLSTLVAPARRALENNGITTLQMLAKYTEKEILTFHGMGPSTMPKLRTALAEKGLAFKE</sequence>
<reference evidence="2 3" key="1">
    <citation type="submission" date="2023-05" db="EMBL/GenBank/DDBJ databases">
        <title>Genome sequence of Pinibacter sp. MAH-24.</title>
        <authorList>
            <person name="Huq M.A."/>
        </authorList>
    </citation>
    <scope>NUCLEOTIDE SEQUENCE [LARGE SCALE GENOMIC DNA]</scope>
    <source>
        <strain evidence="2 3">MAH-24</strain>
    </source>
</reference>
<evidence type="ECO:0000259" key="1">
    <source>
        <dbReference type="Pfam" id="PF08818"/>
    </source>
</evidence>
<dbReference type="Pfam" id="PF08818">
    <property type="entry name" value="DUF1801"/>
    <property type="match status" value="1"/>
</dbReference>
<proteinExistence type="predicted"/>
<accession>A0ABT6RDE8</accession>
<name>A0ABT6RDE8_9BACT</name>
<evidence type="ECO:0000313" key="2">
    <source>
        <dbReference type="EMBL" id="MDI3320415.1"/>
    </source>
</evidence>
<dbReference type="RefSeq" id="WP_282334510.1">
    <property type="nucleotide sequence ID" value="NZ_JASBRG010000007.1"/>
</dbReference>
<protein>
    <submittedName>
        <fullName evidence="2">DUF1801 domain-containing protein</fullName>
    </submittedName>
</protein>